<dbReference type="EMBL" id="LIHL02000010">
    <property type="protein sequence ID" value="KAF5458522.1"/>
    <property type="molecule type" value="Genomic_DNA"/>
</dbReference>
<evidence type="ECO:0000256" key="1">
    <source>
        <dbReference type="ARBA" id="ARBA00022603"/>
    </source>
</evidence>
<evidence type="ECO:0000256" key="2">
    <source>
        <dbReference type="ARBA" id="ARBA00022679"/>
    </source>
</evidence>
<feature type="domain" description="O-methyltransferase C-terminal" evidence="4">
    <location>
        <begin position="38"/>
        <end position="211"/>
    </location>
</feature>
<accession>A0A833U867</accession>
<dbReference type="Pfam" id="PF00891">
    <property type="entry name" value="Methyltransf_2"/>
    <property type="match status" value="1"/>
</dbReference>
<gene>
    <name evidence="5" type="ORF">F2P56_022545</name>
</gene>
<keyword evidence="3" id="KW-0949">S-adenosyl-L-methionine</keyword>
<dbReference type="Gene3D" id="3.40.50.150">
    <property type="entry name" value="Vaccinia Virus protein VP39"/>
    <property type="match status" value="1"/>
</dbReference>
<evidence type="ECO:0000259" key="4">
    <source>
        <dbReference type="Pfam" id="PF00891"/>
    </source>
</evidence>
<evidence type="ECO:0000313" key="6">
    <source>
        <dbReference type="Proteomes" id="UP000619265"/>
    </source>
</evidence>
<organism evidence="5 6">
    <name type="scientific">Juglans regia</name>
    <name type="common">English walnut</name>
    <dbReference type="NCBI Taxonomy" id="51240"/>
    <lineage>
        <taxon>Eukaryota</taxon>
        <taxon>Viridiplantae</taxon>
        <taxon>Streptophyta</taxon>
        <taxon>Embryophyta</taxon>
        <taxon>Tracheophyta</taxon>
        <taxon>Spermatophyta</taxon>
        <taxon>Magnoliopsida</taxon>
        <taxon>eudicotyledons</taxon>
        <taxon>Gunneridae</taxon>
        <taxon>Pentapetalae</taxon>
        <taxon>rosids</taxon>
        <taxon>fabids</taxon>
        <taxon>Fagales</taxon>
        <taxon>Juglandaceae</taxon>
        <taxon>Juglans</taxon>
    </lineage>
</organism>
<dbReference type="Gramene" id="Jr10_15840_p1">
    <property type="protein sequence ID" value="cds.Jr10_15840_p1"/>
    <property type="gene ID" value="Jr10_15840"/>
</dbReference>
<reference evidence="5" key="1">
    <citation type="submission" date="2015-10" db="EMBL/GenBank/DDBJ databases">
        <authorList>
            <person name="Martinez-Garcia P.J."/>
            <person name="Crepeau M.W."/>
            <person name="Puiu D."/>
            <person name="Gonzalez-Ibeas D."/>
            <person name="Whalen J."/>
            <person name="Stevens K."/>
            <person name="Paul R."/>
            <person name="Butterfield T."/>
            <person name="Britton M."/>
            <person name="Reagan R."/>
            <person name="Chakraborty S."/>
            <person name="Walawage S.L."/>
            <person name="Vasquez-Gross H.A."/>
            <person name="Cardeno C."/>
            <person name="Famula R."/>
            <person name="Pratt K."/>
            <person name="Kuruganti S."/>
            <person name="Aradhya M.K."/>
            <person name="Leslie C.A."/>
            <person name="Dandekar A.M."/>
            <person name="Salzberg S.L."/>
            <person name="Wegrzyn J.L."/>
            <person name="Langley C.H."/>
            <person name="Neale D.B."/>
        </authorList>
    </citation>
    <scope>NUCLEOTIDE SEQUENCE</scope>
    <source>
        <tissue evidence="5">Leaves</tissue>
    </source>
</reference>
<dbReference type="InterPro" id="IPR029063">
    <property type="entry name" value="SAM-dependent_MTases_sf"/>
</dbReference>
<dbReference type="InterPro" id="IPR001077">
    <property type="entry name" value="COMT_C"/>
</dbReference>
<reference evidence="5" key="2">
    <citation type="submission" date="2020-03" db="EMBL/GenBank/DDBJ databases">
        <title>Walnut 2.0.</title>
        <authorList>
            <person name="Marrano A."/>
            <person name="Britton M."/>
            <person name="Zimin A.V."/>
            <person name="Zaini P.A."/>
            <person name="Workman R."/>
            <person name="Puiu D."/>
            <person name="Bianco L."/>
            <person name="Allen B.J."/>
            <person name="Troggio M."/>
            <person name="Leslie C.A."/>
            <person name="Timp W."/>
            <person name="Dendekar A."/>
            <person name="Salzberg S.L."/>
            <person name="Neale D.B."/>
        </authorList>
    </citation>
    <scope>NUCLEOTIDE SEQUENCE</scope>
    <source>
        <tissue evidence="5">Leaves</tissue>
    </source>
</reference>
<dbReference type="Proteomes" id="UP000619265">
    <property type="component" value="Unassembled WGS sequence"/>
</dbReference>
<name>A0A833U867_JUGRE</name>
<dbReference type="FunFam" id="3.40.50.150:FF:000206">
    <property type="entry name" value="O-methyltransferase ZRP4"/>
    <property type="match status" value="1"/>
</dbReference>
<dbReference type="InterPro" id="IPR016461">
    <property type="entry name" value="COMT-like"/>
</dbReference>
<proteinExistence type="predicted"/>
<dbReference type="GO" id="GO:0032259">
    <property type="term" value="P:methylation"/>
    <property type="evidence" value="ECO:0007669"/>
    <property type="project" value="UniProtKB-KW"/>
</dbReference>
<dbReference type="AlphaFoldDB" id="A0A833U867"/>
<dbReference type="PANTHER" id="PTHR11746">
    <property type="entry name" value="O-METHYLTRANSFERASE"/>
    <property type="match status" value="1"/>
</dbReference>
<sequence length="229" mass="25741">MGRWNSRWRGIRGCEKQTEWEEIRAVTVGVKKHFETKRVVIDKCSAVFGGLESLVDVGGGTGTVAKAIADAFPSMECTVLDLPHVVAGSEGSKNLKYIGGDMFEVVPPADAILLKVNASLIKLAYTNQWILHDWNDEECVKILRRCKEAITSNDKKGKVMIIEMIVQNQKEDDKESIETQLFFDILIMVLVTGKERNEKQWAKLFFDAGFSDYKITHILGLSSLIEVYP</sequence>
<keyword evidence="1" id="KW-0489">Methyltransferase</keyword>
<comment type="caution">
    <text evidence="5">The sequence shown here is derived from an EMBL/GenBank/DDBJ whole genome shotgun (WGS) entry which is preliminary data.</text>
</comment>
<evidence type="ECO:0000256" key="3">
    <source>
        <dbReference type="ARBA" id="ARBA00022691"/>
    </source>
</evidence>
<dbReference type="PROSITE" id="PS51683">
    <property type="entry name" value="SAM_OMT_II"/>
    <property type="match status" value="1"/>
</dbReference>
<keyword evidence="2" id="KW-0808">Transferase</keyword>
<dbReference type="GO" id="GO:0008171">
    <property type="term" value="F:O-methyltransferase activity"/>
    <property type="evidence" value="ECO:0007669"/>
    <property type="project" value="InterPro"/>
</dbReference>
<protein>
    <recommendedName>
        <fullName evidence="4">O-methyltransferase C-terminal domain-containing protein</fullName>
    </recommendedName>
</protein>
<evidence type="ECO:0000313" key="5">
    <source>
        <dbReference type="EMBL" id="KAF5458522.1"/>
    </source>
</evidence>
<dbReference type="SUPFAM" id="SSF53335">
    <property type="entry name" value="S-adenosyl-L-methionine-dependent methyltransferases"/>
    <property type="match status" value="1"/>
</dbReference>